<reference evidence="1" key="1">
    <citation type="journal article" date="2015" name="Nature">
        <title>Complex archaea that bridge the gap between prokaryotes and eukaryotes.</title>
        <authorList>
            <person name="Spang A."/>
            <person name="Saw J.H."/>
            <person name="Jorgensen S.L."/>
            <person name="Zaremba-Niedzwiedzka K."/>
            <person name="Martijn J."/>
            <person name="Lind A.E."/>
            <person name="van Eijk R."/>
            <person name="Schleper C."/>
            <person name="Guy L."/>
            <person name="Ettema T.J."/>
        </authorList>
    </citation>
    <scope>NUCLEOTIDE SEQUENCE</scope>
</reference>
<protein>
    <submittedName>
        <fullName evidence="1">Uncharacterized protein</fullName>
    </submittedName>
</protein>
<dbReference type="AlphaFoldDB" id="A0A0F9F4R1"/>
<evidence type="ECO:0000313" key="1">
    <source>
        <dbReference type="EMBL" id="KKL81404.1"/>
    </source>
</evidence>
<proteinExistence type="predicted"/>
<name>A0A0F9F4R1_9ZZZZ</name>
<gene>
    <name evidence="1" type="ORF">LCGC14_1995090</name>
</gene>
<feature type="non-terminal residue" evidence="1">
    <location>
        <position position="1"/>
    </location>
</feature>
<accession>A0A0F9F4R1</accession>
<organism evidence="1">
    <name type="scientific">marine sediment metagenome</name>
    <dbReference type="NCBI Taxonomy" id="412755"/>
    <lineage>
        <taxon>unclassified sequences</taxon>
        <taxon>metagenomes</taxon>
        <taxon>ecological metagenomes</taxon>
    </lineage>
</organism>
<dbReference type="EMBL" id="LAZR01022572">
    <property type="protein sequence ID" value="KKL81404.1"/>
    <property type="molecule type" value="Genomic_DNA"/>
</dbReference>
<comment type="caution">
    <text evidence="1">The sequence shown here is derived from an EMBL/GenBank/DDBJ whole genome shotgun (WGS) entry which is preliminary data.</text>
</comment>
<sequence>SSYATIALSTPLQHDIRFLQHPLPTKPSPFLTVGIPLHKRVWSLLGLPSSKCPTFNRTLREVLFPGCAMDDKGMKKNHSYLTTHHFGLGVSAMFRRFLITKFIIPSLSFPIGSLASPQPAL</sequence>